<evidence type="ECO:0000259" key="7">
    <source>
        <dbReference type="PROSITE" id="PS50089"/>
    </source>
</evidence>
<dbReference type="Pfam" id="PF21325">
    <property type="entry name" value="SHPRH_helical-1st"/>
    <property type="match status" value="1"/>
</dbReference>
<dbReference type="PROSITE" id="PS00518">
    <property type="entry name" value="ZF_RING_1"/>
    <property type="match status" value="1"/>
</dbReference>
<evidence type="ECO:0000259" key="8">
    <source>
        <dbReference type="PROSITE" id="PS51194"/>
    </source>
</evidence>
<feature type="domain" description="Helicase C-terminal" evidence="8">
    <location>
        <begin position="740"/>
        <end position="892"/>
    </location>
</feature>
<keyword evidence="6" id="KW-0175">Coiled coil</keyword>
<dbReference type="InterPro" id="IPR000330">
    <property type="entry name" value="SNF2_N"/>
</dbReference>
<dbReference type="Pfam" id="PF13445">
    <property type="entry name" value="zf-RING_UBOX"/>
    <property type="match status" value="1"/>
</dbReference>
<dbReference type="SUPFAM" id="SSF57850">
    <property type="entry name" value="RING/U-box"/>
    <property type="match status" value="1"/>
</dbReference>
<comment type="caution">
    <text evidence="9">The sequence shown here is derived from an EMBL/GenBank/DDBJ whole genome shotgun (WGS) entry which is preliminary data.</text>
</comment>
<evidence type="ECO:0000313" key="9">
    <source>
        <dbReference type="EMBL" id="KAB7507906.1"/>
    </source>
</evidence>
<dbReference type="GO" id="GO:0005634">
    <property type="term" value="C:nucleus"/>
    <property type="evidence" value="ECO:0007669"/>
    <property type="project" value="TreeGrafter"/>
</dbReference>
<dbReference type="InterPro" id="IPR052583">
    <property type="entry name" value="ATP-helicase/E3_Ub-Ligase"/>
</dbReference>
<dbReference type="GO" id="GO:0016787">
    <property type="term" value="F:hydrolase activity"/>
    <property type="evidence" value="ECO:0007669"/>
    <property type="project" value="UniProtKB-KW"/>
</dbReference>
<dbReference type="SMART" id="SM00490">
    <property type="entry name" value="HELICc"/>
    <property type="match status" value="1"/>
</dbReference>
<evidence type="ECO:0000256" key="5">
    <source>
        <dbReference type="PROSITE-ProRule" id="PRU00175"/>
    </source>
</evidence>
<dbReference type="Gene3D" id="3.40.50.10810">
    <property type="entry name" value="Tandem AAA-ATPase domain"/>
    <property type="match status" value="1"/>
</dbReference>
<dbReference type="InterPro" id="IPR001841">
    <property type="entry name" value="Znf_RING"/>
</dbReference>
<dbReference type="CDD" id="cd16569">
    <property type="entry name" value="RING-HC_SHPRH-like"/>
    <property type="match status" value="1"/>
</dbReference>
<keyword evidence="10" id="KW-1185">Reference proteome</keyword>
<evidence type="ECO:0000256" key="6">
    <source>
        <dbReference type="SAM" id="Coils"/>
    </source>
</evidence>
<dbReference type="SMART" id="SM00184">
    <property type="entry name" value="RING"/>
    <property type="match status" value="1"/>
</dbReference>
<proteinExistence type="predicted"/>
<dbReference type="InterPro" id="IPR027417">
    <property type="entry name" value="P-loop_NTPase"/>
</dbReference>
<dbReference type="Gene3D" id="3.40.50.300">
    <property type="entry name" value="P-loop containing nucleotide triphosphate hydrolases"/>
    <property type="match status" value="1"/>
</dbReference>
<dbReference type="GO" id="GO:0000209">
    <property type="term" value="P:protein polyubiquitination"/>
    <property type="evidence" value="ECO:0007669"/>
    <property type="project" value="TreeGrafter"/>
</dbReference>
<dbReference type="InterPro" id="IPR001650">
    <property type="entry name" value="Helicase_C-like"/>
</dbReference>
<keyword evidence="4" id="KW-0862">Zinc</keyword>
<keyword evidence="2 5" id="KW-0863">Zinc-finger</keyword>
<dbReference type="CDD" id="cd18793">
    <property type="entry name" value="SF2_C_SNF"/>
    <property type="match status" value="1"/>
</dbReference>
<dbReference type="GO" id="GO:0008270">
    <property type="term" value="F:zinc ion binding"/>
    <property type="evidence" value="ECO:0007669"/>
    <property type="project" value="UniProtKB-KW"/>
</dbReference>
<dbReference type="InterPro" id="IPR017907">
    <property type="entry name" value="Znf_RING_CS"/>
</dbReference>
<dbReference type="GO" id="GO:0005524">
    <property type="term" value="F:ATP binding"/>
    <property type="evidence" value="ECO:0007669"/>
    <property type="project" value="InterPro"/>
</dbReference>
<accession>A0A5N5TP27</accession>
<dbReference type="AlphaFoldDB" id="A0A5N5TP27"/>
<dbReference type="OrthoDB" id="423559at2759"/>
<sequence>MFSFTYLLKRRFRYAKRFMTTPSPLPCIEWWRVCLDEAQMVEGTNSKTAEMALRLTAVNRWCITGTPIQKMVNDLQGLLMFLGVDPYYDHHWWNRCLYVPYCHEEKEPLHNVIAKYMWRNSKLDVINELDVPPQTEELHWLDFTPVEDHFYRRLHNDCSDEALKKIQKFPNRTIKLNSLDRKTLSSLLQPLLKLRQACNHPQVVKGHFTGLNRQTLTMEELLDNLLKKTQIEAEDAQRIIVASLNGLAALDIIRGNYGEAVSKYREVLRSVEEHKKNIKTDSLQQLHTLHNLSEIIQGNHEGIHPTLRDGSLKEEAKAIRDKHLKIYPQRIAEAELECRQSTLSIEDQKKKYNSKIEWWITALETLDREFVQEVREQLLAQYSRFEEDKCILYSVSNKVQMMHLLRAKFKVLNNQRKCMINFVRELLDVDPDSILNGAIDCHLRPFDTNRELCVLCRKHEIFEDYEKTIFFVKEKSTIRSTERAQETMEMKNQIQLFESTRQGNWGQSEIEKVLRFLQTKTLGSVYPEVHEDSQTHLSILQVMKKEFKNYRILWRAIYDQVSALDEVNMATMRYRLRLPGEELLTVKKDKNEKLSNELKEKFDAPKHILEEVELDQQELKLKSDKIVSQSDLRVKLGQYFYLSNLKNTDFGKDGGSNPEPCPVCQGTLGVKWKVLLCGHSFCMDCISLLVKKVYNNKGSLRCPICRQPTRIREIAYVDMMSKEREEEVKVSGSLSTKIEGVVRVMLKIKSSDPEAKVLLFSTWNEVLEVIADGFSQNGITHRILQNRTKFQETLSSFKSKQEITALLMPLSSGGNGLNLVEARHVILVEPILNPAAEFQAIGRVHRIGQNKQTVVHRFIIRDTIEERMHKLLQPKYGENSGDDNNVTIEDLYQLFSRENIDGDTSTDGNRGENDDIE</sequence>
<feature type="domain" description="RING-type" evidence="7">
    <location>
        <begin position="661"/>
        <end position="706"/>
    </location>
</feature>
<feature type="coiled-coil region" evidence="6">
    <location>
        <begin position="331"/>
        <end position="388"/>
    </location>
</feature>
<dbReference type="SUPFAM" id="SSF52540">
    <property type="entry name" value="P-loop containing nucleoside triphosphate hydrolases"/>
    <property type="match status" value="2"/>
</dbReference>
<dbReference type="PANTHER" id="PTHR45865">
    <property type="entry name" value="E3 UBIQUITIN-PROTEIN LIGASE SHPRH FAMILY MEMBER"/>
    <property type="match status" value="1"/>
</dbReference>
<dbReference type="PANTHER" id="PTHR45865:SF1">
    <property type="entry name" value="E3 UBIQUITIN-PROTEIN LIGASE SHPRH"/>
    <property type="match status" value="1"/>
</dbReference>
<name>A0A5N5TP27_9CRUS</name>
<evidence type="ECO:0000256" key="2">
    <source>
        <dbReference type="ARBA" id="ARBA00022771"/>
    </source>
</evidence>
<keyword evidence="1" id="KW-0479">Metal-binding</keyword>
<gene>
    <name evidence="9" type="primary">Shprh_0</name>
    <name evidence="9" type="ORF">Anas_12234</name>
</gene>
<dbReference type="Gene3D" id="3.30.40.10">
    <property type="entry name" value="Zinc/RING finger domain, C3HC4 (zinc finger)"/>
    <property type="match status" value="1"/>
</dbReference>
<dbReference type="Pfam" id="PF21324">
    <property type="entry name" value="SHPRH_helical-2nd"/>
    <property type="match status" value="1"/>
</dbReference>
<dbReference type="Pfam" id="PF00176">
    <property type="entry name" value="SNF2-rel_dom"/>
    <property type="match status" value="1"/>
</dbReference>
<dbReference type="Pfam" id="PF00271">
    <property type="entry name" value="Helicase_C"/>
    <property type="match status" value="1"/>
</dbReference>
<evidence type="ECO:0000256" key="4">
    <source>
        <dbReference type="ARBA" id="ARBA00022833"/>
    </source>
</evidence>
<dbReference type="Proteomes" id="UP000326759">
    <property type="component" value="Unassembled WGS sequence"/>
</dbReference>
<dbReference type="InterPro" id="IPR049730">
    <property type="entry name" value="SNF2/RAD54-like_C"/>
</dbReference>
<dbReference type="PROSITE" id="PS50089">
    <property type="entry name" value="ZF_RING_2"/>
    <property type="match status" value="1"/>
</dbReference>
<dbReference type="InterPro" id="IPR013083">
    <property type="entry name" value="Znf_RING/FYVE/PHD"/>
</dbReference>
<keyword evidence="3" id="KW-0378">Hydrolase</keyword>
<dbReference type="InterPro" id="IPR038718">
    <property type="entry name" value="SNF2-like_sf"/>
</dbReference>
<dbReference type="EMBL" id="SEYY01000154">
    <property type="protein sequence ID" value="KAB7507906.1"/>
    <property type="molecule type" value="Genomic_DNA"/>
</dbReference>
<evidence type="ECO:0000313" key="10">
    <source>
        <dbReference type="Proteomes" id="UP000326759"/>
    </source>
</evidence>
<evidence type="ECO:0000256" key="3">
    <source>
        <dbReference type="ARBA" id="ARBA00022801"/>
    </source>
</evidence>
<protein>
    <submittedName>
        <fullName evidence="9">E3 ubiquitin-protein ligase SHPRH</fullName>
    </submittedName>
</protein>
<reference evidence="9 10" key="1">
    <citation type="journal article" date="2019" name="PLoS Biol.">
        <title>Sex chromosomes control vertical transmission of feminizing Wolbachia symbionts in an isopod.</title>
        <authorList>
            <person name="Becking T."/>
            <person name="Chebbi M.A."/>
            <person name="Giraud I."/>
            <person name="Moumen B."/>
            <person name="Laverre T."/>
            <person name="Caubet Y."/>
            <person name="Peccoud J."/>
            <person name="Gilbert C."/>
            <person name="Cordaux R."/>
        </authorList>
    </citation>
    <scope>NUCLEOTIDE SEQUENCE [LARGE SCALE GENOMIC DNA]</scope>
    <source>
        <strain evidence="9">ANa2</strain>
        <tissue evidence="9">Whole body excluding digestive tract and cuticle</tissue>
    </source>
</reference>
<dbReference type="PROSITE" id="PS51194">
    <property type="entry name" value="HELICASE_CTER"/>
    <property type="match status" value="1"/>
</dbReference>
<dbReference type="InterPro" id="IPR027370">
    <property type="entry name" value="Znf-RING_euk"/>
</dbReference>
<dbReference type="GO" id="GO:0061630">
    <property type="term" value="F:ubiquitin protein ligase activity"/>
    <property type="evidence" value="ECO:0007669"/>
    <property type="project" value="TreeGrafter"/>
</dbReference>
<dbReference type="InterPro" id="IPR048695">
    <property type="entry name" value="SHPRH_helical_2nd"/>
</dbReference>
<dbReference type="GO" id="GO:0006974">
    <property type="term" value="P:DNA damage response"/>
    <property type="evidence" value="ECO:0007669"/>
    <property type="project" value="TreeGrafter"/>
</dbReference>
<dbReference type="InterPro" id="IPR048686">
    <property type="entry name" value="SHPRH_helical_1st"/>
</dbReference>
<organism evidence="9 10">
    <name type="scientific">Armadillidium nasatum</name>
    <dbReference type="NCBI Taxonomy" id="96803"/>
    <lineage>
        <taxon>Eukaryota</taxon>
        <taxon>Metazoa</taxon>
        <taxon>Ecdysozoa</taxon>
        <taxon>Arthropoda</taxon>
        <taxon>Crustacea</taxon>
        <taxon>Multicrustacea</taxon>
        <taxon>Malacostraca</taxon>
        <taxon>Eumalacostraca</taxon>
        <taxon>Peracarida</taxon>
        <taxon>Isopoda</taxon>
        <taxon>Oniscidea</taxon>
        <taxon>Crinocheta</taxon>
        <taxon>Armadillidiidae</taxon>
        <taxon>Armadillidium</taxon>
    </lineage>
</organism>
<evidence type="ECO:0000256" key="1">
    <source>
        <dbReference type="ARBA" id="ARBA00022723"/>
    </source>
</evidence>